<evidence type="ECO:0000313" key="2">
    <source>
        <dbReference type="EMBL" id="GLF94029.1"/>
    </source>
</evidence>
<accession>A0ABQ5NUY0</accession>
<keyword evidence="1" id="KW-0812">Transmembrane</keyword>
<evidence type="ECO:0000313" key="3">
    <source>
        <dbReference type="Proteomes" id="UP001291653"/>
    </source>
</evidence>
<dbReference type="EMBL" id="BSBI01000002">
    <property type="protein sequence ID" value="GLF94029.1"/>
    <property type="molecule type" value="Genomic_DNA"/>
</dbReference>
<keyword evidence="1" id="KW-1133">Transmembrane helix</keyword>
<evidence type="ECO:0000256" key="1">
    <source>
        <dbReference type="SAM" id="Phobius"/>
    </source>
</evidence>
<dbReference type="RefSeq" id="WP_323446096.1">
    <property type="nucleotide sequence ID" value="NZ_BSBI01000002.1"/>
</dbReference>
<name>A0ABQ5NUY0_9ACTN</name>
<reference evidence="2 3" key="1">
    <citation type="submission" date="2022-10" db="EMBL/GenBank/DDBJ databases">
        <title>Draft genome sequence of Streptomyces sp. YSPA8.</title>
        <authorList>
            <person name="Moriuchi R."/>
            <person name="Dohra H."/>
            <person name="Yamamura H."/>
            <person name="Kodani S."/>
        </authorList>
    </citation>
    <scope>NUCLEOTIDE SEQUENCE [LARGE SCALE GENOMIC DNA]</scope>
    <source>
        <strain evidence="2 3">YSPA8</strain>
    </source>
</reference>
<feature type="transmembrane region" description="Helical" evidence="1">
    <location>
        <begin position="37"/>
        <end position="56"/>
    </location>
</feature>
<gene>
    <name evidence="2" type="ORF">SYYSPA8_07050</name>
</gene>
<dbReference type="Proteomes" id="UP001291653">
    <property type="component" value="Unassembled WGS sequence"/>
</dbReference>
<comment type="caution">
    <text evidence="2">The sequence shown here is derived from an EMBL/GenBank/DDBJ whole genome shotgun (WGS) entry which is preliminary data.</text>
</comment>
<organism evidence="2 3">
    <name type="scientific">Streptomyces yaizuensis</name>
    <dbReference type="NCBI Taxonomy" id="2989713"/>
    <lineage>
        <taxon>Bacteria</taxon>
        <taxon>Bacillati</taxon>
        <taxon>Actinomycetota</taxon>
        <taxon>Actinomycetes</taxon>
        <taxon>Kitasatosporales</taxon>
        <taxon>Streptomycetaceae</taxon>
        <taxon>Streptomyces</taxon>
    </lineage>
</organism>
<feature type="transmembrane region" description="Helical" evidence="1">
    <location>
        <begin position="63"/>
        <end position="80"/>
    </location>
</feature>
<protein>
    <submittedName>
        <fullName evidence="2">Membrane protein</fullName>
    </submittedName>
</protein>
<keyword evidence="1" id="KW-0472">Membrane</keyword>
<sequence length="206" mass="21082">MTDARSPLRTLRAALFAAICISLAAMGHSYTSGHDLPLTVLLPAFPVTTALAWVAARRRRGTATIGLGLLAVQGGLHLVFARVQSHGPAPAAHGGTGHEPGPAMDLLGPSPVAMVTAHLLGAAFCALWLARGEAAFLRLAGAVGALAFTPLRPPVTAVPLPGAPRLPVRTRTAARLRPGVLLGHTLVRRGPPASAVFRATVPGVTV</sequence>
<feature type="transmembrane region" description="Helical" evidence="1">
    <location>
        <begin position="112"/>
        <end position="130"/>
    </location>
</feature>
<proteinExistence type="predicted"/>
<keyword evidence="3" id="KW-1185">Reference proteome</keyword>